<dbReference type="EMBL" id="JADBEM010000001">
    <property type="protein sequence ID" value="MBE1605766.1"/>
    <property type="molecule type" value="Genomic_DNA"/>
</dbReference>
<keyword evidence="2" id="KW-1185">Reference proteome</keyword>
<protein>
    <submittedName>
        <fullName evidence="1">Uncharacterized protein</fullName>
    </submittedName>
</protein>
<evidence type="ECO:0000313" key="1">
    <source>
        <dbReference type="EMBL" id="MBE1605766.1"/>
    </source>
</evidence>
<gene>
    <name evidence="1" type="ORF">HEB94_002614</name>
</gene>
<dbReference type="AlphaFoldDB" id="A0A927MRX7"/>
<proteinExistence type="predicted"/>
<dbReference type="Proteomes" id="UP000638648">
    <property type="component" value="Unassembled WGS sequence"/>
</dbReference>
<name>A0A927MRX7_9ACTN</name>
<reference evidence="1" key="1">
    <citation type="submission" date="2020-10" db="EMBL/GenBank/DDBJ databases">
        <title>Sequencing the genomes of 1000 actinobacteria strains.</title>
        <authorList>
            <person name="Klenk H.-P."/>
        </authorList>
    </citation>
    <scope>NUCLEOTIDE SEQUENCE</scope>
    <source>
        <strain evidence="1">DSM 45354</strain>
    </source>
</reference>
<comment type="caution">
    <text evidence="1">The sequence shown here is derived from an EMBL/GenBank/DDBJ whole genome shotgun (WGS) entry which is preliminary data.</text>
</comment>
<evidence type="ECO:0000313" key="2">
    <source>
        <dbReference type="Proteomes" id="UP000638648"/>
    </source>
</evidence>
<sequence length="192" mass="21557">MGFFDDVQPEFPRLRPRMAWERPESAIPAAVATSGIVLARTDEAAVAISGLSGYPNGFDLWLVATLRSKQRPLGTTMLLSDTEESQEVRPEFLRFGIQFADGRRCTNLTVGGPRMRDTEPHDPTLQMMTTGGGRRFADWRLWVWPLPPPGPLTFVCQWPAFDIPVKRPGFRGDSVTWIRPLRGRVFQGSARS</sequence>
<organism evidence="1 2">
    <name type="scientific">Actinopolymorpha pittospori</name>
    <dbReference type="NCBI Taxonomy" id="648752"/>
    <lineage>
        <taxon>Bacteria</taxon>
        <taxon>Bacillati</taxon>
        <taxon>Actinomycetota</taxon>
        <taxon>Actinomycetes</taxon>
        <taxon>Propionibacteriales</taxon>
        <taxon>Actinopolymorphaceae</taxon>
        <taxon>Actinopolymorpha</taxon>
    </lineage>
</organism>
<accession>A0A927MRX7</accession>
<dbReference type="RefSeq" id="WP_192750018.1">
    <property type="nucleotide sequence ID" value="NZ_JADBEM010000001.1"/>
</dbReference>